<dbReference type="KEGG" id="vg:35382688"/>
<evidence type="ECO:0000313" key="1">
    <source>
        <dbReference type="EMBL" id="SNW62758.1"/>
    </source>
</evidence>
<evidence type="ECO:0000313" key="2">
    <source>
        <dbReference type="Proteomes" id="UP000236316"/>
    </source>
</evidence>
<proteinExistence type="predicted"/>
<organism evidence="1">
    <name type="scientific">Orpheovirus IHUMI-LCC2</name>
    <dbReference type="NCBI Taxonomy" id="2023057"/>
    <lineage>
        <taxon>Viruses</taxon>
        <taxon>Varidnaviria</taxon>
        <taxon>Bamfordvirae</taxon>
        <taxon>Nucleocytoviricota</taxon>
        <taxon>Megaviricetes</taxon>
        <taxon>Pimascovirales</taxon>
        <taxon>Ocovirineae</taxon>
        <taxon>Orpheoviridae</taxon>
        <taxon>Alphaorpheovirus</taxon>
        <taxon>Alphaorpheovirus massiliense</taxon>
    </lineage>
</organism>
<name>A0A2I2L5D4_9VIRU</name>
<sequence>MNHPTFDYLVDNDNNPVSPLIIMNQKVGHLMRAYKYNYEPYESIYDRYMSLVVQDSVLLQFISYIGLEPSIIYVKN</sequence>
<protein>
    <submittedName>
        <fullName evidence="1">Uncharacterized protein</fullName>
    </submittedName>
</protein>
<dbReference type="RefSeq" id="YP_009449060.1">
    <property type="nucleotide sequence ID" value="NC_036594.1"/>
</dbReference>
<accession>A0A2I2L5D4</accession>
<dbReference type="Proteomes" id="UP000236316">
    <property type="component" value="Segment"/>
</dbReference>
<keyword evidence="2" id="KW-1185">Reference proteome</keyword>
<dbReference type="EMBL" id="LT906555">
    <property type="protein sequence ID" value="SNW62758.1"/>
    <property type="molecule type" value="Genomic_DNA"/>
</dbReference>
<reference evidence="1" key="1">
    <citation type="submission" date="2017-08" db="EMBL/GenBank/DDBJ databases">
        <authorList>
            <consortium name="Urmite Genomes"/>
        </authorList>
    </citation>
    <scope>NUCLEOTIDE SEQUENCE [LARGE SCALE GENOMIC DNA]</scope>
    <source>
        <strain evidence="1">IHUMI-LCC2</strain>
    </source>
</reference>
<gene>
    <name evidence="1" type="ORF">ORPV_854</name>
</gene>
<dbReference type="GeneID" id="35382688"/>